<evidence type="ECO:0000256" key="1">
    <source>
        <dbReference type="SAM" id="Coils"/>
    </source>
</evidence>
<comment type="caution">
    <text evidence="2">The sequence shown here is derived from an EMBL/GenBank/DDBJ whole genome shotgun (WGS) entry which is preliminary data.</text>
</comment>
<dbReference type="GO" id="GO:0005759">
    <property type="term" value="C:mitochondrial matrix"/>
    <property type="evidence" value="ECO:0007669"/>
    <property type="project" value="InterPro"/>
</dbReference>
<dbReference type="Pfam" id="PF02330">
    <property type="entry name" value="MAM33"/>
    <property type="match status" value="1"/>
</dbReference>
<evidence type="ECO:0000313" key="2">
    <source>
        <dbReference type="EMBL" id="KAK1403721.1"/>
    </source>
</evidence>
<name>A0AAD8JJD4_9APIA</name>
<gene>
    <name evidence="2" type="ORF">POM88_003326</name>
</gene>
<reference evidence="2" key="1">
    <citation type="submission" date="2023-02" db="EMBL/GenBank/DDBJ databases">
        <title>Genome of toxic invasive species Heracleum sosnowskyi carries increased number of genes despite the absence of recent whole-genome duplications.</title>
        <authorList>
            <person name="Schelkunov M."/>
            <person name="Shtratnikova V."/>
            <person name="Makarenko M."/>
            <person name="Klepikova A."/>
            <person name="Omelchenko D."/>
            <person name="Novikova G."/>
            <person name="Obukhova E."/>
            <person name="Bogdanov V."/>
            <person name="Penin A."/>
            <person name="Logacheva M."/>
        </authorList>
    </citation>
    <scope>NUCLEOTIDE SEQUENCE</scope>
    <source>
        <strain evidence="2">Hsosn_3</strain>
        <tissue evidence="2">Leaf</tissue>
    </source>
</reference>
<dbReference type="SUPFAM" id="SSF54529">
    <property type="entry name" value="Mitochondrial glycoprotein MAM33-like"/>
    <property type="match status" value="1"/>
</dbReference>
<feature type="coiled-coil region" evidence="1">
    <location>
        <begin position="255"/>
        <end position="282"/>
    </location>
</feature>
<organism evidence="2 3">
    <name type="scientific">Heracleum sosnowskyi</name>
    <dbReference type="NCBI Taxonomy" id="360622"/>
    <lineage>
        <taxon>Eukaryota</taxon>
        <taxon>Viridiplantae</taxon>
        <taxon>Streptophyta</taxon>
        <taxon>Embryophyta</taxon>
        <taxon>Tracheophyta</taxon>
        <taxon>Spermatophyta</taxon>
        <taxon>Magnoliopsida</taxon>
        <taxon>eudicotyledons</taxon>
        <taxon>Gunneridae</taxon>
        <taxon>Pentapetalae</taxon>
        <taxon>asterids</taxon>
        <taxon>campanulids</taxon>
        <taxon>Apiales</taxon>
        <taxon>Apiaceae</taxon>
        <taxon>Apioideae</taxon>
        <taxon>apioid superclade</taxon>
        <taxon>Tordylieae</taxon>
        <taxon>Tordyliinae</taxon>
        <taxon>Heracleum</taxon>
    </lineage>
</organism>
<keyword evidence="1" id="KW-0175">Coiled coil</keyword>
<dbReference type="Proteomes" id="UP001237642">
    <property type="component" value="Unassembled WGS sequence"/>
</dbReference>
<keyword evidence="3" id="KW-1185">Reference proteome</keyword>
<dbReference type="InterPro" id="IPR036561">
    <property type="entry name" value="MAM33_sf"/>
</dbReference>
<reference evidence="2" key="2">
    <citation type="submission" date="2023-05" db="EMBL/GenBank/DDBJ databases">
        <authorList>
            <person name="Schelkunov M.I."/>
        </authorList>
    </citation>
    <scope>NUCLEOTIDE SEQUENCE</scope>
    <source>
        <strain evidence="2">Hsosn_3</strain>
        <tissue evidence="2">Leaf</tissue>
    </source>
</reference>
<feature type="coiled-coil region" evidence="1">
    <location>
        <begin position="62"/>
        <end position="89"/>
    </location>
</feature>
<proteinExistence type="predicted"/>
<dbReference type="EMBL" id="JAUIZM010000001">
    <property type="protein sequence ID" value="KAK1403721.1"/>
    <property type="molecule type" value="Genomic_DNA"/>
</dbReference>
<dbReference type="Gene3D" id="3.10.280.10">
    <property type="entry name" value="Mitochondrial glycoprotein"/>
    <property type="match status" value="1"/>
</dbReference>
<dbReference type="InterPro" id="IPR003428">
    <property type="entry name" value="MAM33"/>
</dbReference>
<protein>
    <submittedName>
        <fullName evidence="2">Uncharacterized protein</fullName>
    </submittedName>
</protein>
<accession>A0AAD8JJD4</accession>
<dbReference type="AlphaFoldDB" id="A0AAD8JJD4"/>
<sequence length="454" mass="51428">MASATTLLRRSSAGVMGCGRQVYCRYLFGAAKRSHFVIPTSISSIRQFASSSPPPKYDAAFVKNLLSKLHDLERDIETHRKERELLLKSKEEEVGFVKRKHPILKEIESEMSKTKFNEKDNKFISGFEIRSDSSWRSTVNLEGSFWDELICLQISKPSCGLMPLTVEVGFPGVFGKQIEFRCTATPDGCCKIDKIKYRTFHKGVVFESSACVIGRGTRFYCRYTVAASHVVATSMSSVGQISAAPLSRCNEQTDIRDLISRVQSLKEEVGRLRNDREEFVLRNKEKFKVFKGKDPSLREVESELSNVIHAKKLPDDFVILYDSSWGFAVILRGLARKNEVIDILIKKPDSRGVPLVITIYVGSCNILPSKVEFHGTATADGYKIDKVNAGGFFSKGVAFNSLPENVQQEFYRYLELWGVNSSTTSNMYEYMLEKVKWKHLRGFHRRLKNMAEAA</sequence>
<evidence type="ECO:0000313" key="3">
    <source>
        <dbReference type="Proteomes" id="UP001237642"/>
    </source>
</evidence>